<evidence type="ECO:0000256" key="4">
    <source>
        <dbReference type="SAM" id="SignalP"/>
    </source>
</evidence>
<dbReference type="GO" id="GO:0006508">
    <property type="term" value="P:proteolysis"/>
    <property type="evidence" value="ECO:0007669"/>
    <property type="project" value="UniProtKB-KW"/>
</dbReference>
<sequence length="230" mass="25659">MGFHLLFILICIQSFHNFLAANDIQQRDELKTFIVHVQPPYAQNFTRSPDLESWFHSFLPEISLSSRMIYAYNNVLSGFAARLSIDEVKEMDKKPGFISALLEQVISLQTTHTPTLLGLNQTMGLWKESNCGKGVVIGVLDTGIKPDHPSFDDEGMPPPPATWKGYCEFNFMPCNNKINGARNFSESAIDDGVDVLSLSILVQSTPFYNDSIAIGTFRAMEKGIFVSRSA</sequence>
<name>A0A8S0V4T3_OLEEU</name>
<reference evidence="6 7" key="1">
    <citation type="submission" date="2019-12" db="EMBL/GenBank/DDBJ databases">
        <authorList>
            <person name="Alioto T."/>
            <person name="Alioto T."/>
            <person name="Gomez Garrido J."/>
        </authorList>
    </citation>
    <scope>NUCLEOTIDE SEQUENCE [LARGE SCALE GENOMIC DNA]</scope>
</reference>
<comment type="similarity">
    <text evidence="1">Belongs to the peptidase S8 family.</text>
</comment>
<dbReference type="PROSITE" id="PS00136">
    <property type="entry name" value="SUBTILASE_ASP"/>
    <property type="match status" value="1"/>
</dbReference>
<gene>
    <name evidence="6" type="ORF">OLEA9_A070729</name>
</gene>
<evidence type="ECO:0000256" key="2">
    <source>
        <dbReference type="ARBA" id="ARBA00022729"/>
    </source>
</evidence>
<dbReference type="GO" id="GO:0004252">
    <property type="term" value="F:serine-type endopeptidase activity"/>
    <property type="evidence" value="ECO:0007669"/>
    <property type="project" value="InterPro"/>
</dbReference>
<dbReference type="Gene3D" id="3.40.50.200">
    <property type="entry name" value="Peptidase S8/S53 domain"/>
    <property type="match status" value="2"/>
</dbReference>
<feature type="signal peptide" evidence="4">
    <location>
        <begin position="1"/>
        <end position="21"/>
    </location>
</feature>
<dbReference type="InterPro" id="IPR023827">
    <property type="entry name" value="Peptidase_S8_Asp-AS"/>
</dbReference>
<accession>A0A8S0V4T3</accession>
<keyword evidence="6" id="KW-0645">Protease</keyword>
<dbReference type="InterPro" id="IPR010259">
    <property type="entry name" value="S8pro/Inhibitor_I9"/>
</dbReference>
<dbReference type="OrthoDB" id="911691at2759"/>
<dbReference type="SUPFAM" id="SSF52743">
    <property type="entry name" value="Subtilisin-like"/>
    <property type="match status" value="1"/>
</dbReference>
<evidence type="ECO:0000313" key="6">
    <source>
        <dbReference type="EMBL" id="CAA3028188.1"/>
    </source>
</evidence>
<protein>
    <submittedName>
        <fullName evidence="6">Subtilisin-like protease</fullName>
    </submittedName>
</protein>
<dbReference type="EMBL" id="CACTIH010009243">
    <property type="protein sequence ID" value="CAA3028188.1"/>
    <property type="molecule type" value="Genomic_DNA"/>
</dbReference>
<feature type="domain" description="Inhibitor I9" evidence="5">
    <location>
        <begin position="32"/>
        <end position="108"/>
    </location>
</feature>
<evidence type="ECO:0000256" key="1">
    <source>
        <dbReference type="ARBA" id="ARBA00011073"/>
    </source>
</evidence>
<organism evidence="6 7">
    <name type="scientific">Olea europaea subsp. europaea</name>
    <dbReference type="NCBI Taxonomy" id="158383"/>
    <lineage>
        <taxon>Eukaryota</taxon>
        <taxon>Viridiplantae</taxon>
        <taxon>Streptophyta</taxon>
        <taxon>Embryophyta</taxon>
        <taxon>Tracheophyta</taxon>
        <taxon>Spermatophyta</taxon>
        <taxon>Magnoliopsida</taxon>
        <taxon>eudicotyledons</taxon>
        <taxon>Gunneridae</taxon>
        <taxon>Pentapetalae</taxon>
        <taxon>asterids</taxon>
        <taxon>lamiids</taxon>
        <taxon>Lamiales</taxon>
        <taxon>Oleaceae</taxon>
        <taxon>Oleeae</taxon>
        <taxon>Olea</taxon>
    </lineage>
</organism>
<dbReference type="InterPro" id="IPR045051">
    <property type="entry name" value="SBT"/>
</dbReference>
<comment type="caution">
    <text evidence="6">The sequence shown here is derived from an EMBL/GenBank/DDBJ whole genome shotgun (WGS) entry which is preliminary data.</text>
</comment>
<dbReference type="AlphaFoldDB" id="A0A8S0V4T3"/>
<feature type="chain" id="PRO_5035927134" evidence="4">
    <location>
        <begin position="22"/>
        <end position="230"/>
    </location>
</feature>
<dbReference type="Gene3D" id="3.30.70.80">
    <property type="entry name" value="Peptidase S8 propeptide/proteinase inhibitor I9"/>
    <property type="match status" value="1"/>
</dbReference>
<evidence type="ECO:0000313" key="7">
    <source>
        <dbReference type="Proteomes" id="UP000594638"/>
    </source>
</evidence>
<keyword evidence="7" id="KW-1185">Reference proteome</keyword>
<dbReference type="Gramene" id="OE9A070729T2">
    <property type="protein sequence ID" value="OE9A070729C2"/>
    <property type="gene ID" value="OE9A070729"/>
</dbReference>
<evidence type="ECO:0000256" key="3">
    <source>
        <dbReference type="ARBA" id="ARBA00022801"/>
    </source>
</evidence>
<dbReference type="InterPro" id="IPR037045">
    <property type="entry name" value="S8pro/Inhibitor_I9_sf"/>
</dbReference>
<dbReference type="Proteomes" id="UP000594638">
    <property type="component" value="Unassembled WGS sequence"/>
</dbReference>
<keyword evidence="3" id="KW-0378">Hydrolase</keyword>
<proteinExistence type="inferred from homology"/>
<dbReference type="PANTHER" id="PTHR10795">
    <property type="entry name" value="PROPROTEIN CONVERTASE SUBTILISIN/KEXIN"/>
    <property type="match status" value="1"/>
</dbReference>
<keyword evidence="2 4" id="KW-0732">Signal</keyword>
<evidence type="ECO:0000259" key="5">
    <source>
        <dbReference type="Pfam" id="PF05922"/>
    </source>
</evidence>
<dbReference type="InterPro" id="IPR036852">
    <property type="entry name" value="Peptidase_S8/S53_dom_sf"/>
</dbReference>
<dbReference type="Pfam" id="PF05922">
    <property type="entry name" value="Inhibitor_I9"/>
    <property type="match status" value="1"/>
</dbReference>